<dbReference type="PRINTS" id="PR01490">
    <property type="entry name" value="RTXTOXIND"/>
</dbReference>
<dbReference type="Proteomes" id="UP000190896">
    <property type="component" value="Unassembled WGS sequence"/>
</dbReference>
<name>A0A1T2KSZ4_9GAMM</name>
<dbReference type="AlphaFoldDB" id="A0A1T2KSZ4"/>
<feature type="domain" description="AprE-like beta-barrel" evidence="12">
    <location>
        <begin position="325"/>
        <end position="414"/>
    </location>
</feature>
<keyword evidence="10" id="KW-0175">Coiled coil</keyword>
<dbReference type="GO" id="GO:0015031">
    <property type="term" value="P:protein transport"/>
    <property type="evidence" value="ECO:0007669"/>
    <property type="project" value="InterPro"/>
</dbReference>
<comment type="caution">
    <text evidence="13">The sequence shown here is derived from an EMBL/GenBank/DDBJ whole genome shotgun (WGS) entry which is preliminary data.</text>
</comment>
<keyword evidence="14" id="KW-1185">Reference proteome</keyword>
<organism evidence="13 14">
    <name type="scientific">Solemya velesiana gill symbiont</name>
    <dbReference type="NCBI Taxonomy" id="1918948"/>
    <lineage>
        <taxon>Bacteria</taxon>
        <taxon>Pseudomonadati</taxon>
        <taxon>Pseudomonadota</taxon>
        <taxon>Gammaproteobacteria</taxon>
        <taxon>sulfur-oxidizing symbionts</taxon>
    </lineage>
</organism>
<comment type="subcellular location">
    <subcellularLocation>
        <location evidence="1 9">Cell inner membrane</location>
        <topology evidence="1 9">Single-pass membrane protein</topology>
    </subcellularLocation>
</comment>
<evidence type="ECO:0000313" key="13">
    <source>
        <dbReference type="EMBL" id="OOZ35978.1"/>
    </source>
</evidence>
<dbReference type="EMBL" id="MPRJ01000062">
    <property type="protein sequence ID" value="OOZ35978.1"/>
    <property type="molecule type" value="Genomic_DNA"/>
</dbReference>
<dbReference type="Pfam" id="PF25994">
    <property type="entry name" value="HH_AprE"/>
    <property type="match status" value="1"/>
</dbReference>
<sequence length="437" mass="49373">MVRKDRDLITNVRAVILEQSPRGGSLLIWGIIIFLSLAVAWSSWAEIDEITRGSGKVIPSRQLQIVQNLEGGIVSKLLVQEGDIVEHDQPLLKIDDVRFSSSYREGQIQINSLQVKAARLEAETAGSAFDPSEQLSNEVPDIVLREQEFYLSRQLQQATKLEILTQQLNQRQTELKELHAQSKQLNRSYALAKRELDLTIPLQVDGAVSEVDILRLKRAVNDIYGEMQTTRLSIPRVESRLQEAERKIEELKLDFVNEARAELNDVKSELVRLVESNLALEDRVARTLVRSPVRGRINRLLINTVGGVIQPGMDLVEIVPLDDTLLVEARIRPKDIGFLHPGQEALVKFTAYDFAIYGGLDANLEYISADSITDEQGDPFYLVRVRTRVNHLESRSEQLAIIPGMLTSVDIKTGKKTVLEYLLKPVLRAKEYALKER</sequence>
<evidence type="ECO:0000256" key="1">
    <source>
        <dbReference type="ARBA" id="ARBA00004377"/>
    </source>
</evidence>
<evidence type="ECO:0000256" key="6">
    <source>
        <dbReference type="ARBA" id="ARBA00022692"/>
    </source>
</evidence>
<keyword evidence="6 9" id="KW-0812">Transmembrane</keyword>
<comment type="similarity">
    <text evidence="2 9">Belongs to the membrane fusion protein (MFP) (TC 8.A.1) family.</text>
</comment>
<protein>
    <recommendedName>
        <fullName evidence="9">Membrane fusion protein (MFP) family protein</fullName>
    </recommendedName>
</protein>
<evidence type="ECO:0000256" key="4">
    <source>
        <dbReference type="ARBA" id="ARBA00022475"/>
    </source>
</evidence>
<keyword evidence="5 9" id="KW-0997">Cell inner membrane</keyword>
<reference evidence="13 14" key="1">
    <citation type="submission" date="2016-11" db="EMBL/GenBank/DDBJ databases">
        <title>Mixed transmission modes and dynamic genome evolution in an obligate animal-bacterial symbiosis.</title>
        <authorList>
            <person name="Russell S.L."/>
            <person name="Corbett-Detig R.B."/>
            <person name="Cavanaugh C.M."/>
        </authorList>
    </citation>
    <scope>NUCLEOTIDE SEQUENCE [LARGE SCALE GENOMIC DNA]</scope>
    <source>
        <strain evidence="13">Se-Cadez</strain>
    </source>
</reference>
<feature type="coiled-coil region" evidence="10">
    <location>
        <begin position="161"/>
        <end position="195"/>
    </location>
</feature>
<evidence type="ECO:0000256" key="7">
    <source>
        <dbReference type="ARBA" id="ARBA00022989"/>
    </source>
</evidence>
<dbReference type="NCBIfam" id="TIGR01843">
    <property type="entry name" value="type_I_hlyD"/>
    <property type="match status" value="1"/>
</dbReference>
<evidence type="ECO:0000256" key="5">
    <source>
        <dbReference type="ARBA" id="ARBA00022519"/>
    </source>
</evidence>
<dbReference type="InterPro" id="IPR058781">
    <property type="entry name" value="HH_AprE-like"/>
</dbReference>
<feature type="coiled-coil region" evidence="10">
    <location>
        <begin position="234"/>
        <end position="283"/>
    </location>
</feature>
<keyword evidence="3 9" id="KW-0813">Transport</keyword>
<dbReference type="InterPro" id="IPR010129">
    <property type="entry name" value="T1SS_HlyD"/>
</dbReference>
<dbReference type="Pfam" id="PF26002">
    <property type="entry name" value="Beta-barrel_AprE"/>
    <property type="match status" value="1"/>
</dbReference>
<keyword evidence="7 9" id="KW-1133">Transmembrane helix</keyword>
<evidence type="ECO:0000256" key="3">
    <source>
        <dbReference type="ARBA" id="ARBA00022448"/>
    </source>
</evidence>
<dbReference type="Gene3D" id="2.40.30.170">
    <property type="match status" value="1"/>
</dbReference>
<dbReference type="PANTHER" id="PTHR30386:SF26">
    <property type="entry name" value="TRANSPORT PROTEIN COMB"/>
    <property type="match status" value="1"/>
</dbReference>
<evidence type="ECO:0000256" key="2">
    <source>
        <dbReference type="ARBA" id="ARBA00009477"/>
    </source>
</evidence>
<keyword evidence="4 9" id="KW-1003">Cell membrane</keyword>
<evidence type="ECO:0000259" key="11">
    <source>
        <dbReference type="Pfam" id="PF25994"/>
    </source>
</evidence>
<gene>
    <name evidence="13" type="ORF">BOW51_09425</name>
</gene>
<accession>A0A1T2KSZ4</accession>
<evidence type="ECO:0000256" key="10">
    <source>
        <dbReference type="SAM" id="Coils"/>
    </source>
</evidence>
<dbReference type="PANTHER" id="PTHR30386">
    <property type="entry name" value="MEMBRANE FUSION SUBUNIT OF EMRAB-TOLC MULTIDRUG EFFLUX PUMP"/>
    <property type="match status" value="1"/>
</dbReference>
<evidence type="ECO:0000313" key="14">
    <source>
        <dbReference type="Proteomes" id="UP000190896"/>
    </source>
</evidence>
<dbReference type="RefSeq" id="WP_078487764.1">
    <property type="nucleotide sequence ID" value="NZ_MPRJ01000062.1"/>
</dbReference>
<dbReference type="InterPro" id="IPR050739">
    <property type="entry name" value="MFP"/>
</dbReference>
<evidence type="ECO:0000256" key="9">
    <source>
        <dbReference type="RuleBase" id="RU365093"/>
    </source>
</evidence>
<dbReference type="GO" id="GO:0005886">
    <property type="term" value="C:plasma membrane"/>
    <property type="evidence" value="ECO:0007669"/>
    <property type="project" value="UniProtKB-SubCell"/>
</dbReference>
<evidence type="ECO:0000256" key="8">
    <source>
        <dbReference type="ARBA" id="ARBA00023136"/>
    </source>
</evidence>
<dbReference type="OrthoDB" id="9775513at2"/>
<feature type="domain" description="AprE-like long alpha-helical hairpin" evidence="11">
    <location>
        <begin position="101"/>
        <end position="282"/>
    </location>
</feature>
<proteinExistence type="inferred from homology"/>
<feature type="transmembrane region" description="Helical" evidence="9">
    <location>
        <begin position="26"/>
        <end position="44"/>
    </location>
</feature>
<keyword evidence="8 9" id="KW-0472">Membrane</keyword>
<evidence type="ECO:0000259" key="12">
    <source>
        <dbReference type="Pfam" id="PF26002"/>
    </source>
</evidence>
<dbReference type="InterPro" id="IPR058982">
    <property type="entry name" value="Beta-barrel_AprE"/>
</dbReference>